<dbReference type="EMBL" id="JAUIZM010000003">
    <property type="protein sequence ID" value="KAK1393530.1"/>
    <property type="molecule type" value="Genomic_DNA"/>
</dbReference>
<dbReference type="PANTHER" id="PTHR31920">
    <property type="entry name" value="B3 DOMAIN-CONTAINING"/>
    <property type="match status" value="1"/>
</dbReference>
<keyword evidence="3" id="KW-0238">DNA-binding</keyword>
<reference evidence="7" key="1">
    <citation type="submission" date="2023-02" db="EMBL/GenBank/DDBJ databases">
        <title>Genome of toxic invasive species Heracleum sosnowskyi carries increased number of genes despite the absence of recent whole-genome duplications.</title>
        <authorList>
            <person name="Schelkunov M."/>
            <person name="Shtratnikova V."/>
            <person name="Makarenko M."/>
            <person name="Klepikova A."/>
            <person name="Omelchenko D."/>
            <person name="Novikova G."/>
            <person name="Obukhova E."/>
            <person name="Bogdanov V."/>
            <person name="Penin A."/>
            <person name="Logacheva M."/>
        </authorList>
    </citation>
    <scope>NUCLEOTIDE SEQUENCE</scope>
    <source>
        <strain evidence="7">Hsosn_3</strain>
        <tissue evidence="7">Leaf</tissue>
    </source>
</reference>
<proteinExistence type="predicted"/>
<dbReference type="PROSITE" id="PS50863">
    <property type="entry name" value="B3"/>
    <property type="match status" value="1"/>
</dbReference>
<dbReference type="Proteomes" id="UP001237642">
    <property type="component" value="Unassembled WGS sequence"/>
</dbReference>
<dbReference type="AlphaFoldDB" id="A0AAD8IX14"/>
<evidence type="ECO:0000256" key="5">
    <source>
        <dbReference type="ARBA" id="ARBA00023242"/>
    </source>
</evidence>
<evidence type="ECO:0000256" key="1">
    <source>
        <dbReference type="ARBA" id="ARBA00004123"/>
    </source>
</evidence>
<dbReference type="SUPFAM" id="SSF101936">
    <property type="entry name" value="DNA-binding pseudobarrel domain"/>
    <property type="match status" value="2"/>
</dbReference>
<dbReference type="GO" id="GO:0003677">
    <property type="term" value="F:DNA binding"/>
    <property type="evidence" value="ECO:0007669"/>
    <property type="project" value="UniProtKB-KW"/>
</dbReference>
<comment type="caution">
    <text evidence="7">The sequence shown here is derived from an EMBL/GenBank/DDBJ whole genome shotgun (WGS) entry which is preliminary data.</text>
</comment>
<accession>A0AAD8IX14</accession>
<dbReference type="InterPro" id="IPR050655">
    <property type="entry name" value="Plant_B3_domain"/>
</dbReference>
<gene>
    <name evidence="7" type="ORF">POM88_012586</name>
</gene>
<dbReference type="SMART" id="SM01019">
    <property type="entry name" value="B3"/>
    <property type="match status" value="1"/>
</dbReference>
<organism evidence="7 8">
    <name type="scientific">Heracleum sosnowskyi</name>
    <dbReference type="NCBI Taxonomy" id="360622"/>
    <lineage>
        <taxon>Eukaryota</taxon>
        <taxon>Viridiplantae</taxon>
        <taxon>Streptophyta</taxon>
        <taxon>Embryophyta</taxon>
        <taxon>Tracheophyta</taxon>
        <taxon>Spermatophyta</taxon>
        <taxon>Magnoliopsida</taxon>
        <taxon>eudicotyledons</taxon>
        <taxon>Gunneridae</taxon>
        <taxon>Pentapetalae</taxon>
        <taxon>asterids</taxon>
        <taxon>campanulids</taxon>
        <taxon>Apiales</taxon>
        <taxon>Apiaceae</taxon>
        <taxon>Apioideae</taxon>
        <taxon>apioid superclade</taxon>
        <taxon>Tordylieae</taxon>
        <taxon>Tordyliinae</taxon>
        <taxon>Heracleum</taxon>
    </lineage>
</organism>
<dbReference type="Gene3D" id="2.40.330.10">
    <property type="entry name" value="DNA-binding pseudobarrel domain"/>
    <property type="match status" value="2"/>
</dbReference>
<keyword evidence="5" id="KW-0539">Nucleus</keyword>
<reference evidence="7" key="2">
    <citation type="submission" date="2023-05" db="EMBL/GenBank/DDBJ databases">
        <authorList>
            <person name="Schelkunov M.I."/>
        </authorList>
    </citation>
    <scope>NUCLEOTIDE SEQUENCE</scope>
    <source>
        <strain evidence="7">Hsosn_3</strain>
        <tissue evidence="7">Leaf</tissue>
    </source>
</reference>
<dbReference type="InterPro" id="IPR015300">
    <property type="entry name" value="DNA-bd_pseudobarrel_sf"/>
</dbReference>
<name>A0AAD8IX14_9APIA</name>
<feature type="domain" description="TF-B3" evidence="6">
    <location>
        <begin position="6"/>
        <end position="100"/>
    </location>
</feature>
<sequence>MKKGLTFWKYIKSNDEQLRSLRIPRYFGKSICKRHNGEISMHLKNIEKRWSAKVLQIENDFYITNGWEVFCQTFDIQKGCFIWFEYGGNNKFEVKIGNRHGLEVRYLNVMLTKGIGDTNVCFYVSNVYGQFKEGTILLPRAFHEMFKHIIGTDIEIKVNSGRRWFGRYDKDNRRLVDLDAFMTIHNMKMFFPLTITYVGHNSFDVNVFHPVGVEIIYPKSVGGNMTLTDTPSSSGGIKKSTYDRHRILQIHKTLGLLKANTFVYEIEPIIFVIQSHHIDIIDEVVPIPEKFVNSSKEWTLESTLWFVLGVFKYPVRFERVNDKLCFTKGWRNFILKSEINAGEVCILQPQVGSLKVQTCFISKKDYDAINSHSGFQFLNYVSEFTLESGKVVIPWLLHFKIGSSIPKKMNCRIYNGFIMDIAYCENNRTLSGFKDFFRQIDLKEMNLLAIQYCSNSEIRLTIFESTGIEKQIALTYDGETNGTTTMKRRRKTPTSNRDVKVEDKVFDEIGYMTDELDSSGFNDIGGPVPNKRKMSNLFDEKERSNYTCDQWTNKVEEVEQAIRGDFIGFDEEGVGENFNSSE</sequence>
<dbReference type="InterPro" id="IPR003340">
    <property type="entry name" value="B3_DNA-bd"/>
</dbReference>
<comment type="subcellular location">
    <subcellularLocation>
        <location evidence="1">Nucleus</location>
    </subcellularLocation>
</comment>
<evidence type="ECO:0000259" key="6">
    <source>
        <dbReference type="PROSITE" id="PS50863"/>
    </source>
</evidence>
<keyword evidence="4" id="KW-0804">Transcription</keyword>
<evidence type="ECO:0000256" key="4">
    <source>
        <dbReference type="ARBA" id="ARBA00023163"/>
    </source>
</evidence>
<dbReference type="GO" id="GO:0005634">
    <property type="term" value="C:nucleus"/>
    <property type="evidence" value="ECO:0007669"/>
    <property type="project" value="UniProtKB-SubCell"/>
</dbReference>
<evidence type="ECO:0000313" key="8">
    <source>
        <dbReference type="Proteomes" id="UP001237642"/>
    </source>
</evidence>
<dbReference type="PANTHER" id="PTHR31920:SF132">
    <property type="entry name" value="TF-B3 DOMAIN-CONTAINING PROTEIN"/>
    <property type="match status" value="1"/>
</dbReference>
<protein>
    <recommendedName>
        <fullName evidence="6">TF-B3 domain-containing protein</fullName>
    </recommendedName>
</protein>
<evidence type="ECO:0000256" key="2">
    <source>
        <dbReference type="ARBA" id="ARBA00023015"/>
    </source>
</evidence>
<evidence type="ECO:0000256" key="3">
    <source>
        <dbReference type="ARBA" id="ARBA00023125"/>
    </source>
</evidence>
<evidence type="ECO:0000313" key="7">
    <source>
        <dbReference type="EMBL" id="KAK1393530.1"/>
    </source>
</evidence>
<keyword evidence="8" id="KW-1185">Reference proteome</keyword>
<dbReference type="Pfam" id="PF02362">
    <property type="entry name" value="B3"/>
    <property type="match status" value="1"/>
</dbReference>
<keyword evidence="2" id="KW-0805">Transcription regulation</keyword>